<dbReference type="OrthoDB" id="6359816at2759"/>
<dbReference type="PROSITE" id="PS50097">
    <property type="entry name" value="BTB"/>
    <property type="match status" value="1"/>
</dbReference>
<dbReference type="CDD" id="cd18186">
    <property type="entry name" value="BTB_POZ_ZBTB_KLHL-like"/>
    <property type="match status" value="1"/>
</dbReference>
<organism evidence="3 4">
    <name type="scientific">Rhizodiscina lignyota</name>
    <dbReference type="NCBI Taxonomy" id="1504668"/>
    <lineage>
        <taxon>Eukaryota</taxon>
        <taxon>Fungi</taxon>
        <taxon>Dikarya</taxon>
        <taxon>Ascomycota</taxon>
        <taxon>Pezizomycotina</taxon>
        <taxon>Dothideomycetes</taxon>
        <taxon>Pleosporomycetidae</taxon>
        <taxon>Aulographales</taxon>
        <taxon>Rhizodiscinaceae</taxon>
        <taxon>Rhizodiscina</taxon>
    </lineage>
</organism>
<reference evidence="3" key="1">
    <citation type="journal article" date="2020" name="Stud. Mycol.">
        <title>101 Dothideomycetes genomes: a test case for predicting lifestyles and emergence of pathogens.</title>
        <authorList>
            <person name="Haridas S."/>
            <person name="Albert R."/>
            <person name="Binder M."/>
            <person name="Bloem J."/>
            <person name="Labutti K."/>
            <person name="Salamov A."/>
            <person name="Andreopoulos B."/>
            <person name="Baker S."/>
            <person name="Barry K."/>
            <person name="Bills G."/>
            <person name="Bluhm B."/>
            <person name="Cannon C."/>
            <person name="Castanera R."/>
            <person name="Culley D."/>
            <person name="Daum C."/>
            <person name="Ezra D."/>
            <person name="Gonzalez J."/>
            <person name="Henrissat B."/>
            <person name="Kuo A."/>
            <person name="Liang C."/>
            <person name="Lipzen A."/>
            <person name="Lutzoni F."/>
            <person name="Magnuson J."/>
            <person name="Mondo S."/>
            <person name="Nolan M."/>
            <person name="Ohm R."/>
            <person name="Pangilinan J."/>
            <person name="Park H.-J."/>
            <person name="Ramirez L."/>
            <person name="Alfaro M."/>
            <person name="Sun H."/>
            <person name="Tritt A."/>
            <person name="Yoshinaga Y."/>
            <person name="Zwiers L.-H."/>
            <person name="Turgeon B."/>
            <person name="Goodwin S."/>
            <person name="Spatafora J."/>
            <person name="Crous P."/>
            <person name="Grigoriev I."/>
        </authorList>
    </citation>
    <scope>NUCLEOTIDE SEQUENCE</scope>
    <source>
        <strain evidence="3">CBS 133067</strain>
    </source>
</reference>
<feature type="region of interest" description="Disordered" evidence="1">
    <location>
        <begin position="151"/>
        <end position="173"/>
    </location>
</feature>
<dbReference type="Pfam" id="PF00651">
    <property type="entry name" value="BTB"/>
    <property type="match status" value="1"/>
</dbReference>
<feature type="domain" description="BTB" evidence="2">
    <location>
        <begin position="27"/>
        <end position="94"/>
    </location>
</feature>
<accession>A0A9P4IUJ6</accession>
<dbReference type="InterPro" id="IPR000210">
    <property type="entry name" value="BTB/POZ_dom"/>
</dbReference>
<sequence length="344" mass="37650">MALNTTTAPNVELMSALSTLLEAGKYSDLTIKCGARKFAVHRALICSRSGFFDGACSNAFREAQSGIIDLSEDDEEAVEHMVNYFYHLDYLSPPKSKRRSRGYSTATNPMSPTSPTEFRPYDAVFPRKKLNLAFVEDPLLATAAANILTPTQPTADPFPDASQTTPAASVPSSAFHSRNISLASTISTASSMSRPLTPPNDGSPLDLRLKIPPSVDSAVGDLEADRLEETIDEVEPDTQHPYLVTHCKVYAIAEKYGIAGLKSLARAKFGSQMAVHFNSHEFADAIQDVYDTTVDGDRGLRDVVIQTFREHPELAHRKDVEYAVKDTPGLAWELFRVGWGLPIV</sequence>
<proteinExistence type="predicted"/>
<name>A0A9P4IUJ6_9PEZI</name>
<feature type="region of interest" description="Disordered" evidence="1">
    <location>
        <begin position="95"/>
        <end position="115"/>
    </location>
</feature>
<dbReference type="Gene3D" id="3.30.710.10">
    <property type="entry name" value="Potassium Channel Kv1.1, Chain A"/>
    <property type="match status" value="1"/>
</dbReference>
<dbReference type="AlphaFoldDB" id="A0A9P4IUJ6"/>
<dbReference type="EMBL" id="ML978121">
    <property type="protein sequence ID" value="KAF2104551.1"/>
    <property type="molecule type" value="Genomic_DNA"/>
</dbReference>
<comment type="caution">
    <text evidence="3">The sequence shown here is derived from an EMBL/GenBank/DDBJ whole genome shotgun (WGS) entry which is preliminary data.</text>
</comment>
<protein>
    <recommendedName>
        <fullName evidence="2">BTB domain-containing protein</fullName>
    </recommendedName>
</protein>
<feature type="compositionally biased region" description="Polar residues" evidence="1">
    <location>
        <begin position="161"/>
        <end position="173"/>
    </location>
</feature>
<evidence type="ECO:0000313" key="3">
    <source>
        <dbReference type="EMBL" id="KAF2104551.1"/>
    </source>
</evidence>
<evidence type="ECO:0000313" key="4">
    <source>
        <dbReference type="Proteomes" id="UP000799772"/>
    </source>
</evidence>
<gene>
    <name evidence="3" type="ORF">NA57DRAFT_51371</name>
</gene>
<evidence type="ECO:0000259" key="2">
    <source>
        <dbReference type="PROSITE" id="PS50097"/>
    </source>
</evidence>
<dbReference type="PANTHER" id="PTHR47843:SF5">
    <property type="entry name" value="BTB_POZ DOMAIN PROTEIN"/>
    <property type="match status" value="1"/>
</dbReference>
<keyword evidence="4" id="KW-1185">Reference proteome</keyword>
<evidence type="ECO:0000256" key="1">
    <source>
        <dbReference type="SAM" id="MobiDB-lite"/>
    </source>
</evidence>
<dbReference type="Proteomes" id="UP000799772">
    <property type="component" value="Unassembled WGS sequence"/>
</dbReference>
<feature type="compositionally biased region" description="Polar residues" evidence="1">
    <location>
        <begin position="102"/>
        <end position="115"/>
    </location>
</feature>
<dbReference type="SUPFAM" id="SSF54695">
    <property type="entry name" value="POZ domain"/>
    <property type="match status" value="1"/>
</dbReference>
<dbReference type="PANTHER" id="PTHR47843">
    <property type="entry name" value="BTB DOMAIN-CONTAINING PROTEIN-RELATED"/>
    <property type="match status" value="1"/>
</dbReference>
<dbReference type="InterPro" id="IPR011333">
    <property type="entry name" value="SKP1/BTB/POZ_sf"/>
</dbReference>